<dbReference type="EMBL" id="CADIKZ010000001">
    <property type="protein sequence ID" value="CAB3823244.1"/>
    <property type="molecule type" value="Genomic_DNA"/>
</dbReference>
<reference evidence="1 2" key="1">
    <citation type="submission" date="2020-04" db="EMBL/GenBank/DDBJ databases">
        <authorList>
            <person name="De Canck E."/>
        </authorList>
    </citation>
    <scope>NUCLEOTIDE SEQUENCE [LARGE SCALE GENOMIC DNA]</scope>
    <source>
        <strain evidence="1 2">LMG 26788</strain>
    </source>
</reference>
<evidence type="ECO:0000313" key="2">
    <source>
        <dbReference type="Proteomes" id="UP000494203"/>
    </source>
</evidence>
<evidence type="ECO:0000313" key="1">
    <source>
        <dbReference type="EMBL" id="CAB3823244.1"/>
    </source>
</evidence>
<accession>A0A6S7CBB4</accession>
<dbReference type="AlphaFoldDB" id="A0A6S7CBB4"/>
<organism evidence="1 2">
    <name type="scientific">Achromobacter pulmonis</name>
    <dbReference type="NCBI Taxonomy" id="1389932"/>
    <lineage>
        <taxon>Bacteria</taxon>
        <taxon>Pseudomonadati</taxon>
        <taxon>Pseudomonadota</taxon>
        <taxon>Betaproteobacteria</taxon>
        <taxon>Burkholderiales</taxon>
        <taxon>Alcaligenaceae</taxon>
        <taxon>Achromobacter</taxon>
    </lineage>
</organism>
<proteinExistence type="predicted"/>
<gene>
    <name evidence="1" type="ORF">LMG26788_00377</name>
</gene>
<dbReference type="Proteomes" id="UP000494203">
    <property type="component" value="Unassembled WGS sequence"/>
</dbReference>
<sequence length="47" mass="5278">MIAFIASILEKSIFWGNTNGATGSMHKKAFFATKWIVRALRKTEMCA</sequence>
<name>A0A6S7CBB4_9BURK</name>
<keyword evidence="2" id="KW-1185">Reference proteome</keyword>
<protein>
    <submittedName>
        <fullName evidence="1">Uncharacterized protein</fullName>
    </submittedName>
</protein>